<accession>A0ABU6IKN2</accession>
<keyword evidence="4" id="KW-0812">Transmembrane</keyword>
<feature type="transmembrane region" description="Helical" evidence="4">
    <location>
        <begin position="42"/>
        <end position="60"/>
    </location>
</feature>
<evidence type="ECO:0000256" key="3">
    <source>
        <dbReference type="ARBA" id="ARBA00023163"/>
    </source>
</evidence>
<evidence type="ECO:0000256" key="2">
    <source>
        <dbReference type="ARBA" id="ARBA00023125"/>
    </source>
</evidence>
<keyword evidence="3" id="KW-0804">Transcription</keyword>
<comment type="caution">
    <text evidence="6">The sequence shown here is derived from an EMBL/GenBank/DDBJ whole genome shotgun (WGS) entry which is preliminary data.</text>
</comment>
<dbReference type="CDD" id="cd06170">
    <property type="entry name" value="LuxR_C_like"/>
    <property type="match status" value="1"/>
</dbReference>
<gene>
    <name evidence="6" type="ORF">VIN30_10945</name>
</gene>
<dbReference type="InterPro" id="IPR036388">
    <property type="entry name" value="WH-like_DNA-bd_sf"/>
</dbReference>
<proteinExistence type="predicted"/>
<name>A0ABU6IKN2_9ACTN</name>
<feature type="transmembrane region" description="Helical" evidence="4">
    <location>
        <begin position="264"/>
        <end position="283"/>
    </location>
</feature>
<dbReference type="PRINTS" id="PR00038">
    <property type="entry name" value="HTHLUXR"/>
</dbReference>
<feature type="transmembrane region" description="Helical" evidence="4">
    <location>
        <begin position="351"/>
        <end position="374"/>
    </location>
</feature>
<organism evidence="6 7">
    <name type="scientific">Adlercreutzia wanghongyangiae</name>
    <dbReference type="NCBI Taxonomy" id="3111451"/>
    <lineage>
        <taxon>Bacteria</taxon>
        <taxon>Bacillati</taxon>
        <taxon>Actinomycetota</taxon>
        <taxon>Coriobacteriia</taxon>
        <taxon>Eggerthellales</taxon>
        <taxon>Eggerthellaceae</taxon>
        <taxon>Adlercreutzia</taxon>
    </lineage>
</organism>
<feature type="domain" description="HTH luxR-type" evidence="5">
    <location>
        <begin position="411"/>
        <end position="476"/>
    </location>
</feature>
<dbReference type="SUPFAM" id="SSF46894">
    <property type="entry name" value="C-terminal effector domain of the bipartite response regulators"/>
    <property type="match status" value="1"/>
</dbReference>
<keyword evidence="4" id="KW-1133">Transmembrane helix</keyword>
<feature type="transmembrane region" description="Helical" evidence="4">
    <location>
        <begin position="72"/>
        <end position="92"/>
    </location>
</feature>
<keyword evidence="2" id="KW-0238">DNA-binding</keyword>
<feature type="transmembrane region" description="Helical" evidence="4">
    <location>
        <begin position="289"/>
        <end position="309"/>
    </location>
</feature>
<sequence>MSRENVLPLLFCCQIGTLGLLRQASSYSLWSAAIEGYPTATLWLARLCSVLTLAALVVLVGRFRDRLFGRGAAAGFGAMLLAGSALMLYGAANVAAYAVSQVLVGVGHAWILACWAARLAAMDAARRNRTIAVAALAAVLLFALVGAAPAAARAPLFLAIAVGSVAPLVGAPWDKVAFPSPVEHAVDRASWLRYGGETLRLLPTELVVLMASYSLLFRVLVFFEFPAADPALLTWCEALLRGGGMALLIAYLARRKFVPSVRQIFMPLLFLTVAGLAILPASGRLLATLSVAMVESSWTFFYVIMWIALFEIGRSARGDELMLFLGGWTIMNAILLAAAPVAWLLETQVSQGALSMTALVLVLAYMFSVALLLLRRRSATSALHVDGSREDASSGDGAADWQEERTQFYQRLAEEKRLTRREAEVFAWLAQGYSLPAIEEQLVLSHSTVKGHARSIYRKFGVAGKQELIAMIDGERGRSKP</sequence>
<protein>
    <submittedName>
        <fullName evidence="6">Helix-turn-helix transcriptional regulator</fullName>
    </submittedName>
</protein>
<evidence type="ECO:0000256" key="1">
    <source>
        <dbReference type="ARBA" id="ARBA00023015"/>
    </source>
</evidence>
<dbReference type="Pfam" id="PF00196">
    <property type="entry name" value="GerE"/>
    <property type="match status" value="1"/>
</dbReference>
<dbReference type="PANTHER" id="PTHR44688">
    <property type="entry name" value="DNA-BINDING TRANSCRIPTIONAL ACTIVATOR DEVR_DOSR"/>
    <property type="match status" value="1"/>
</dbReference>
<keyword evidence="7" id="KW-1185">Reference proteome</keyword>
<dbReference type="SMART" id="SM00421">
    <property type="entry name" value="HTH_LUXR"/>
    <property type="match status" value="1"/>
</dbReference>
<feature type="transmembrane region" description="Helical" evidence="4">
    <location>
        <begin position="131"/>
        <end position="150"/>
    </location>
</feature>
<dbReference type="InterPro" id="IPR000792">
    <property type="entry name" value="Tscrpt_reg_LuxR_C"/>
</dbReference>
<dbReference type="PANTHER" id="PTHR44688:SF16">
    <property type="entry name" value="DNA-BINDING TRANSCRIPTIONAL ACTIVATOR DEVR_DOSR"/>
    <property type="match status" value="1"/>
</dbReference>
<dbReference type="Gene3D" id="1.10.10.10">
    <property type="entry name" value="Winged helix-like DNA-binding domain superfamily/Winged helix DNA-binding domain"/>
    <property type="match status" value="1"/>
</dbReference>
<dbReference type="EMBL" id="JAYMFF010000027">
    <property type="protein sequence ID" value="MEC4176965.1"/>
    <property type="molecule type" value="Genomic_DNA"/>
</dbReference>
<feature type="transmembrane region" description="Helical" evidence="4">
    <location>
        <begin position="232"/>
        <end position="252"/>
    </location>
</feature>
<feature type="transmembrane region" description="Helical" evidence="4">
    <location>
        <begin position="321"/>
        <end position="345"/>
    </location>
</feature>
<feature type="transmembrane region" description="Helical" evidence="4">
    <location>
        <begin position="156"/>
        <end position="178"/>
    </location>
</feature>
<keyword evidence="1" id="KW-0805">Transcription regulation</keyword>
<feature type="transmembrane region" description="Helical" evidence="4">
    <location>
        <begin position="199"/>
        <end position="220"/>
    </location>
</feature>
<evidence type="ECO:0000313" key="6">
    <source>
        <dbReference type="EMBL" id="MEC4176965.1"/>
    </source>
</evidence>
<evidence type="ECO:0000256" key="4">
    <source>
        <dbReference type="SAM" id="Phobius"/>
    </source>
</evidence>
<dbReference type="Proteomes" id="UP001349994">
    <property type="component" value="Unassembled WGS sequence"/>
</dbReference>
<keyword evidence="4" id="KW-0472">Membrane</keyword>
<dbReference type="PROSITE" id="PS50043">
    <property type="entry name" value="HTH_LUXR_2"/>
    <property type="match status" value="1"/>
</dbReference>
<dbReference type="RefSeq" id="WP_338211532.1">
    <property type="nucleotide sequence ID" value="NZ_JAYMFF010000027.1"/>
</dbReference>
<evidence type="ECO:0000259" key="5">
    <source>
        <dbReference type="PROSITE" id="PS50043"/>
    </source>
</evidence>
<dbReference type="InterPro" id="IPR016032">
    <property type="entry name" value="Sig_transdc_resp-reg_C-effctor"/>
</dbReference>
<feature type="transmembrane region" description="Helical" evidence="4">
    <location>
        <begin position="98"/>
        <end position="119"/>
    </location>
</feature>
<reference evidence="6 7" key="1">
    <citation type="submission" date="2024-01" db="EMBL/GenBank/DDBJ databases">
        <title>novel species in genus Adlercreutzia.</title>
        <authorList>
            <person name="Liu X."/>
        </authorList>
    </citation>
    <scope>NUCLEOTIDE SEQUENCE [LARGE SCALE GENOMIC DNA]</scope>
    <source>
        <strain evidence="6 7">R7</strain>
    </source>
</reference>
<evidence type="ECO:0000313" key="7">
    <source>
        <dbReference type="Proteomes" id="UP001349994"/>
    </source>
</evidence>